<feature type="domain" description="HpcH/HpaI aldolase/citrate lyase" evidence="4">
    <location>
        <begin position="38"/>
        <end position="258"/>
    </location>
</feature>
<dbReference type="Pfam" id="PF03328">
    <property type="entry name" value="HpcH_HpaI"/>
    <property type="match status" value="1"/>
</dbReference>
<dbReference type="EMBL" id="WKPO01000047">
    <property type="protein sequence ID" value="MSB50913.1"/>
    <property type="molecule type" value="Genomic_DNA"/>
</dbReference>
<gene>
    <name evidence="6" type="ORF">GKE90_19835</name>
    <name evidence="5" type="ORF">GKE97_24240</name>
</gene>
<evidence type="ECO:0000259" key="4">
    <source>
        <dbReference type="Pfam" id="PF03328"/>
    </source>
</evidence>
<evidence type="ECO:0000313" key="8">
    <source>
        <dbReference type="Proteomes" id="UP000434475"/>
    </source>
</evidence>
<evidence type="ECO:0000256" key="1">
    <source>
        <dbReference type="ARBA" id="ARBA00005568"/>
    </source>
</evidence>
<dbReference type="PANTHER" id="PTHR30502">
    <property type="entry name" value="2-KETO-3-DEOXY-L-RHAMNONATE ALDOLASE"/>
    <property type="match status" value="1"/>
</dbReference>
<dbReference type="Proteomes" id="UP000429811">
    <property type="component" value="Unassembled WGS sequence"/>
</dbReference>
<keyword evidence="2" id="KW-0479">Metal-binding</keyword>
<comment type="caution">
    <text evidence="5">The sequence shown here is derived from an EMBL/GenBank/DDBJ whole genome shotgun (WGS) entry which is preliminary data.</text>
</comment>
<dbReference type="SUPFAM" id="SSF51621">
    <property type="entry name" value="Phosphoenolpyruvate/pyruvate domain"/>
    <property type="match status" value="1"/>
</dbReference>
<dbReference type="Proteomes" id="UP000434475">
    <property type="component" value="Unassembled WGS sequence"/>
</dbReference>
<dbReference type="EMBL" id="WKPR01000045">
    <property type="protein sequence ID" value="MSB22574.1"/>
    <property type="molecule type" value="Genomic_DNA"/>
</dbReference>
<dbReference type="GO" id="GO:0016832">
    <property type="term" value="F:aldehyde-lyase activity"/>
    <property type="evidence" value="ECO:0007669"/>
    <property type="project" value="TreeGrafter"/>
</dbReference>
<evidence type="ECO:0000256" key="3">
    <source>
        <dbReference type="ARBA" id="ARBA00023239"/>
    </source>
</evidence>
<evidence type="ECO:0000313" key="6">
    <source>
        <dbReference type="EMBL" id="MSB50913.1"/>
    </source>
</evidence>
<dbReference type="GO" id="GO:0005737">
    <property type="term" value="C:cytoplasm"/>
    <property type="evidence" value="ECO:0007669"/>
    <property type="project" value="TreeGrafter"/>
</dbReference>
<dbReference type="InterPro" id="IPR015813">
    <property type="entry name" value="Pyrv/PenolPyrv_kinase-like_dom"/>
</dbReference>
<organism evidence="5 8">
    <name type="scientific">Flavonifractor plautii</name>
    <name type="common">Fusobacterium plautii</name>
    <dbReference type="NCBI Taxonomy" id="292800"/>
    <lineage>
        <taxon>Bacteria</taxon>
        <taxon>Bacillati</taxon>
        <taxon>Bacillota</taxon>
        <taxon>Clostridia</taxon>
        <taxon>Eubacteriales</taxon>
        <taxon>Oscillospiraceae</taxon>
        <taxon>Flavonifractor</taxon>
    </lineage>
</organism>
<keyword evidence="3" id="KW-0456">Lyase</keyword>
<accession>A0A6I2R788</accession>
<dbReference type="InterPro" id="IPR005000">
    <property type="entry name" value="Aldolase/citrate-lyase_domain"/>
</dbReference>
<dbReference type="InterPro" id="IPR040442">
    <property type="entry name" value="Pyrv_kinase-like_dom_sf"/>
</dbReference>
<dbReference type="PANTHER" id="PTHR30502:SF0">
    <property type="entry name" value="PHOSPHOENOLPYRUVATE CARBOXYLASE FAMILY PROTEIN"/>
    <property type="match status" value="1"/>
</dbReference>
<sequence>MPNKRRMRVMKNFSFPSLNEVESFRNTLNSEQGVFGPFMITGDPAFVECAGYAGYDFVLLDMEHGPVSFERLQNLIRAANIAKIMPVVRVPRGSDIFISRALDVGAGAILVPQIDSAEQAAAAVSAAKFSPIGTRGTCRFTRSACYGADSGKNYFHAAQDTMVMIQAEGTKAIENIDAILNVDGIDVIFIGPYDLSASLGIIGQIEHPEICDTIQEIVQKADKKGIKVGCFANDVAMAQKWRSLGVRFIGYSCDTNIFFEGAKRDVAIFHTQV</sequence>
<evidence type="ECO:0000313" key="7">
    <source>
        <dbReference type="Proteomes" id="UP000429811"/>
    </source>
</evidence>
<evidence type="ECO:0000256" key="2">
    <source>
        <dbReference type="ARBA" id="ARBA00022723"/>
    </source>
</evidence>
<proteinExistence type="inferred from homology"/>
<comment type="similarity">
    <text evidence="1">Belongs to the HpcH/HpaI aldolase family.</text>
</comment>
<dbReference type="AlphaFoldDB" id="A0A6I2R788"/>
<name>A0A6I2R788_FLAPL</name>
<reference evidence="7 8" key="1">
    <citation type="journal article" date="2019" name="Nat. Med.">
        <title>A library of human gut bacterial isolates paired with longitudinal multiomics data enables mechanistic microbiome research.</title>
        <authorList>
            <person name="Poyet M."/>
            <person name="Groussin M."/>
            <person name="Gibbons S.M."/>
            <person name="Avila-Pacheco J."/>
            <person name="Jiang X."/>
            <person name="Kearney S.M."/>
            <person name="Perrotta A.R."/>
            <person name="Berdy B."/>
            <person name="Zhao S."/>
            <person name="Lieberman T.D."/>
            <person name="Swanson P.K."/>
            <person name="Smith M."/>
            <person name="Roesemann S."/>
            <person name="Alexander J.E."/>
            <person name="Rich S.A."/>
            <person name="Livny J."/>
            <person name="Vlamakis H."/>
            <person name="Clish C."/>
            <person name="Bullock K."/>
            <person name="Deik A."/>
            <person name="Scott J."/>
            <person name="Pierce K.A."/>
            <person name="Xavier R.J."/>
            <person name="Alm E.J."/>
        </authorList>
    </citation>
    <scope>NUCLEOTIDE SEQUENCE [LARGE SCALE GENOMIC DNA]</scope>
    <source>
        <strain evidence="5 8">BIOML-A2</strain>
        <strain evidence="6 7">BIOML-A5</strain>
    </source>
</reference>
<evidence type="ECO:0000313" key="5">
    <source>
        <dbReference type="EMBL" id="MSB22574.1"/>
    </source>
</evidence>
<dbReference type="Gene3D" id="3.20.20.60">
    <property type="entry name" value="Phosphoenolpyruvate-binding domains"/>
    <property type="match status" value="1"/>
</dbReference>
<dbReference type="GO" id="GO:0046872">
    <property type="term" value="F:metal ion binding"/>
    <property type="evidence" value="ECO:0007669"/>
    <property type="project" value="UniProtKB-KW"/>
</dbReference>
<dbReference type="InterPro" id="IPR050251">
    <property type="entry name" value="HpcH-HpaI_aldolase"/>
</dbReference>
<protein>
    <submittedName>
        <fullName evidence="5">Aldolase</fullName>
    </submittedName>
</protein>